<dbReference type="Proteomes" id="UP000249061">
    <property type="component" value="Unassembled WGS sequence"/>
</dbReference>
<dbReference type="InterPro" id="IPR058792">
    <property type="entry name" value="Beta-barrel_RND_2"/>
</dbReference>
<dbReference type="PANTHER" id="PTHR30469:SF15">
    <property type="entry name" value="HLYD FAMILY OF SECRETION PROTEINS"/>
    <property type="match status" value="1"/>
</dbReference>
<dbReference type="GO" id="GO:1990281">
    <property type="term" value="C:efflux pump complex"/>
    <property type="evidence" value="ECO:0007669"/>
    <property type="project" value="TreeGrafter"/>
</dbReference>
<organism evidence="4 5">
    <name type="scientific">Archangium gephyra</name>
    <dbReference type="NCBI Taxonomy" id="48"/>
    <lineage>
        <taxon>Bacteria</taxon>
        <taxon>Pseudomonadati</taxon>
        <taxon>Myxococcota</taxon>
        <taxon>Myxococcia</taxon>
        <taxon>Myxococcales</taxon>
        <taxon>Cystobacterineae</taxon>
        <taxon>Archangiaceae</taxon>
        <taxon>Archangium</taxon>
    </lineage>
</organism>
<evidence type="ECO:0000313" key="5">
    <source>
        <dbReference type="Proteomes" id="UP000249061"/>
    </source>
</evidence>
<gene>
    <name evidence="4" type="ORF">DI536_31050</name>
</gene>
<name>A0A2W5ST91_9BACT</name>
<sequence length="348" mass="35986">MKLMWKKTIAVLALIAAPAFAEGAITASKLRVVNVRPVTANARENVTGQLGPSRMLPLGFEVGGRLSASRVSKGDVVKPGQALGNLDTEIINAQVAQAEAGLAAAEAGAALALDVAARNEKLKAEGSVSDLQFRQADTQGKAAKAQVLQAQAGLAQARAGQRKHFLSAPFGATVVDAPDNPGGMVGPGTPVFILMQLDPLILKVTVPEKVRQFVHAGLKVRVEAIGSGAATDDATVKVVLPSADPQTRRVPLEITIPNADGRFVANTLARVSIPLGEARQAIVIPSTALGTSGGDHVFTVDDAGTLKRVTVSVMERANTSVTVVPQSPVTTVVDYPTSALQDGAKANR</sequence>
<feature type="domain" description="CusB-like beta-barrel" evidence="3">
    <location>
        <begin position="202"/>
        <end position="273"/>
    </location>
</feature>
<evidence type="ECO:0000256" key="2">
    <source>
        <dbReference type="SAM" id="SignalP"/>
    </source>
</evidence>
<dbReference type="GO" id="GO:0015562">
    <property type="term" value="F:efflux transmembrane transporter activity"/>
    <property type="evidence" value="ECO:0007669"/>
    <property type="project" value="TreeGrafter"/>
</dbReference>
<evidence type="ECO:0000256" key="1">
    <source>
        <dbReference type="ARBA" id="ARBA00009477"/>
    </source>
</evidence>
<evidence type="ECO:0000259" key="3">
    <source>
        <dbReference type="Pfam" id="PF25954"/>
    </source>
</evidence>
<evidence type="ECO:0000313" key="4">
    <source>
        <dbReference type="EMBL" id="PZR06062.1"/>
    </source>
</evidence>
<dbReference type="Gene3D" id="2.40.30.170">
    <property type="match status" value="1"/>
</dbReference>
<comment type="similarity">
    <text evidence="1">Belongs to the membrane fusion protein (MFP) (TC 8.A.1) family.</text>
</comment>
<protein>
    <submittedName>
        <fullName evidence="4">Efflux RND transporter periplasmic adaptor subunit</fullName>
    </submittedName>
</protein>
<reference evidence="4 5" key="1">
    <citation type="submission" date="2017-08" db="EMBL/GenBank/DDBJ databases">
        <title>Infants hospitalized years apart are colonized by the same room-sourced microbial strains.</title>
        <authorList>
            <person name="Brooks B."/>
            <person name="Olm M.R."/>
            <person name="Firek B.A."/>
            <person name="Baker R."/>
            <person name="Thomas B.C."/>
            <person name="Morowitz M.J."/>
            <person name="Banfield J.F."/>
        </authorList>
    </citation>
    <scope>NUCLEOTIDE SEQUENCE [LARGE SCALE GENOMIC DNA]</scope>
    <source>
        <strain evidence="4">S2_003_000_R2_14</strain>
    </source>
</reference>
<dbReference type="EMBL" id="QFQP01000040">
    <property type="protein sequence ID" value="PZR06062.1"/>
    <property type="molecule type" value="Genomic_DNA"/>
</dbReference>
<accession>A0A2W5ST91</accession>
<comment type="caution">
    <text evidence="4">The sequence shown here is derived from an EMBL/GenBank/DDBJ whole genome shotgun (WGS) entry which is preliminary data.</text>
</comment>
<dbReference type="Gene3D" id="1.10.287.470">
    <property type="entry name" value="Helix hairpin bin"/>
    <property type="match status" value="1"/>
</dbReference>
<keyword evidence="2" id="KW-0732">Signal</keyword>
<dbReference type="Gene3D" id="2.40.420.20">
    <property type="match status" value="1"/>
</dbReference>
<dbReference type="Pfam" id="PF25954">
    <property type="entry name" value="Beta-barrel_RND_2"/>
    <property type="match status" value="1"/>
</dbReference>
<dbReference type="PANTHER" id="PTHR30469">
    <property type="entry name" value="MULTIDRUG RESISTANCE PROTEIN MDTA"/>
    <property type="match status" value="1"/>
</dbReference>
<dbReference type="AlphaFoldDB" id="A0A2W5ST91"/>
<feature type="signal peptide" evidence="2">
    <location>
        <begin position="1"/>
        <end position="21"/>
    </location>
</feature>
<dbReference type="NCBIfam" id="TIGR01730">
    <property type="entry name" value="RND_mfp"/>
    <property type="match status" value="1"/>
</dbReference>
<dbReference type="SUPFAM" id="SSF111369">
    <property type="entry name" value="HlyD-like secretion proteins"/>
    <property type="match status" value="1"/>
</dbReference>
<dbReference type="InterPro" id="IPR006143">
    <property type="entry name" value="RND_pump_MFP"/>
</dbReference>
<proteinExistence type="inferred from homology"/>
<feature type="chain" id="PRO_5015962309" evidence="2">
    <location>
        <begin position="22"/>
        <end position="348"/>
    </location>
</feature>
<dbReference type="Gene3D" id="2.40.50.100">
    <property type="match status" value="1"/>
</dbReference>